<dbReference type="RefSeq" id="WP_369705524.1">
    <property type="nucleotide sequence ID" value="NZ_JBGEWD010000021.1"/>
</dbReference>
<name>A0ABV4BVB6_9CLOT</name>
<protein>
    <submittedName>
        <fullName evidence="1">Uncharacterized protein</fullName>
    </submittedName>
</protein>
<dbReference type="Proteomes" id="UP001564657">
    <property type="component" value="Unassembled WGS sequence"/>
</dbReference>
<dbReference type="EMBL" id="JBGEWD010000021">
    <property type="protein sequence ID" value="MEY8001631.1"/>
    <property type="molecule type" value="Genomic_DNA"/>
</dbReference>
<accession>A0ABV4BVB6</accession>
<sequence>MQKSAKNKKENIKEPEIIKIGKYNFTPILVNKKVAKNLLKK</sequence>
<evidence type="ECO:0000313" key="1">
    <source>
        <dbReference type="EMBL" id="MEY8001631.1"/>
    </source>
</evidence>
<keyword evidence="2" id="KW-1185">Reference proteome</keyword>
<proteinExistence type="predicted"/>
<evidence type="ECO:0000313" key="2">
    <source>
        <dbReference type="Proteomes" id="UP001564657"/>
    </source>
</evidence>
<comment type="caution">
    <text evidence="1">The sequence shown here is derived from an EMBL/GenBank/DDBJ whole genome shotgun (WGS) entry which is preliminary data.</text>
</comment>
<organism evidence="1 2">
    <name type="scientific">Clostridium moutaii</name>
    <dbReference type="NCBI Taxonomy" id="3240932"/>
    <lineage>
        <taxon>Bacteria</taxon>
        <taxon>Bacillati</taxon>
        <taxon>Bacillota</taxon>
        <taxon>Clostridia</taxon>
        <taxon>Eubacteriales</taxon>
        <taxon>Clostridiaceae</taxon>
        <taxon>Clostridium</taxon>
    </lineage>
</organism>
<gene>
    <name evidence="1" type="ORF">AB8U03_15785</name>
</gene>
<reference evidence="1 2" key="1">
    <citation type="submission" date="2024-08" db="EMBL/GenBank/DDBJ databases">
        <title>Clostridium lapicellarii sp. nov., and Clostridium renhuaiense sp. nov., two species isolated from the mud in a fermentation cellar used for producing sauce-flavour Chinese liquors.</title>
        <authorList>
            <person name="Yang F."/>
            <person name="Wang H."/>
            <person name="Chen L.Q."/>
            <person name="Zhou N."/>
            <person name="Lu J.J."/>
            <person name="Pu X.X."/>
            <person name="Wan B."/>
            <person name="Wang L."/>
            <person name="Liu S.J."/>
        </authorList>
    </citation>
    <scope>NUCLEOTIDE SEQUENCE [LARGE SCALE GENOMIC DNA]</scope>
    <source>
        <strain evidence="1 2">MT-5</strain>
    </source>
</reference>